<accession>A0A0D8BN41</accession>
<organism evidence="2 3">
    <name type="scientific">Frankia torreyi</name>
    <dbReference type="NCBI Taxonomy" id="1856"/>
    <lineage>
        <taxon>Bacteria</taxon>
        <taxon>Bacillati</taxon>
        <taxon>Actinomycetota</taxon>
        <taxon>Actinomycetes</taxon>
        <taxon>Frankiales</taxon>
        <taxon>Frankiaceae</taxon>
        <taxon>Frankia</taxon>
    </lineage>
</organism>
<dbReference type="PATRIC" id="fig|1502723.3.peg.3423"/>
<dbReference type="Proteomes" id="UP000032545">
    <property type="component" value="Unassembled WGS sequence"/>
</dbReference>
<dbReference type="RefSeq" id="WP_044883617.1">
    <property type="nucleotide sequence ID" value="NZ_JYFN01000004.1"/>
</dbReference>
<dbReference type="InterPro" id="IPR015947">
    <property type="entry name" value="PUA-like_sf"/>
</dbReference>
<dbReference type="Gene3D" id="1.20.58.1480">
    <property type="match status" value="1"/>
</dbReference>
<dbReference type="SUPFAM" id="SSF88697">
    <property type="entry name" value="PUA domain-like"/>
    <property type="match status" value="1"/>
</dbReference>
<dbReference type="PROSITE" id="PS51787">
    <property type="entry name" value="LON_N"/>
    <property type="match status" value="1"/>
</dbReference>
<name>A0A0D8BN41_9ACTN</name>
<keyword evidence="3" id="KW-1185">Reference proteome</keyword>
<evidence type="ECO:0000259" key="1">
    <source>
        <dbReference type="PROSITE" id="PS51787"/>
    </source>
</evidence>
<dbReference type="PANTHER" id="PTHR46732">
    <property type="entry name" value="ATP-DEPENDENT PROTEASE LA (LON) DOMAIN PROTEIN"/>
    <property type="match status" value="1"/>
</dbReference>
<dbReference type="InterPro" id="IPR003111">
    <property type="entry name" value="Lon_prtase_N"/>
</dbReference>
<comment type="caution">
    <text evidence="2">The sequence shown here is derived from an EMBL/GenBank/DDBJ whole genome shotgun (WGS) entry which is preliminary data.</text>
</comment>
<feature type="domain" description="Lon N-terminal" evidence="1">
    <location>
        <begin position="2"/>
        <end position="202"/>
    </location>
</feature>
<gene>
    <name evidence="2" type="ORF">FF36_00849</name>
</gene>
<dbReference type="Pfam" id="PF02190">
    <property type="entry name" value="LON_substr_bdg"/>
    <property type="match status" value="1"/>
</dbReference>
<dbReference type="InterPro" id="IPR046336">
    <property type="entry name" value="Lon_prtase_N_sf"/>
</dbReference>
<proteinExistence type="predicted"/>
<dbReference type="PANTHER" id="PTHR46732:SF8">
    <property type="entry name" value="ATP-DEPENDENT PROTEASE LA (LON) DOMAIN PROTEIN"/>
    <property type="match status" value="1"/>
</dbReference>
<dbReference type="OrthoDB" id="25394at2"/>
<dbReference type="AlphaFoldDB" id="A0A0D8BN41"/>
<dbReference type="SMART" id="SM00464">
    <property type="entry name" value="LON"/>
    <property type="match status" value="1"/>
</dbReference>
<evidence type="ECO:0000313" key="3">
    <source>
        <dbReference type="Proteomes" id="UP000032545"/>
    </source>
</evidence>
<protein>
    <submittedName>
        <fullName evidence="2">Peptidase S16, lon domain protein</fullName>
    </submittedName>
</protein>
<evidence type="ECO:0000313" key="2">
    <source>
        <dbReference type="EMBL" id="KJE24842.1"/>
    </source>
</evidence>
<reference evidence="3" key="1">
    <citation type="submission" date="2015-02" db="EMBL/GenBank/DDBJ databases">
        <title>Draft Genome of Frankia sp. CpI1-S.</title>
        <authorList>
            <person name="Oshone R.T."/>
            <person name="Ngom M."/>
            <person name="Ghodhbane-Gtari F."/>
            <person name="Gtari M."/>
            <person name="Morris K."/>
            <person name="Thomas K."/>
            <person name="Sen A."/>
            <person name="Tisa L.S."/>
        </authorList>
    </citation>
    <scope>NUCLEOTIDE SEQUENCE [LARGE SCALE GENOMIC DNA]</scope>
    <source>
        <strain evidence="3">CpI1-S</strain>
    </source>
</reference>
<dbReference type="EMBL" id="JYFN01000004">
    <property type="protein sequence ID" value="KJE24842.1"/>
    <property type="molecule type" value="Genomic_DNA"/>
</dbReference>
<dbReference type="Gene3D" id="2.30.130.40">
    <property type="entry name" value="LON domain-like"/>
    <property type="match status" value="1"/>
</dbReference>
<sequence>MSARLPLFPLGTVLLPGLVLPLEIFEERYRALVRELLAQPADEARSFGVVAIRRGRETGPALPAIHEVGCTAVLRRVQEHPDGRFSLITVGGQRFRIGAVDQRSAPYLVGDVEFLPDEVGDAESARESVAPVQRLMRAYAERLAATGTVQISLPDLPDDPVALSYVIAAAAVTDLTERQGLLAAADAATRLRVERALLHREVGLLQKITTIGSSELRRVDPSPN</sequence>
<reference evidence="2 3" key="2">
    <citation type="journal article" date="2016" name="Genome Announc.">
        <title>Permanent Draft Genome Sequences for Two Variants of Frankia sp. Strain CpI1, the First Frankia Strain Isolated from Root Nodules of Comptonia peregrina.</title>
        <authorList>
            <person name="Oshone R."/>
            <person name="Hurst S.G.IV."/>
            <person name="Abebe-Akele F."/>
            <person name="Simpson S."/>
            <person name="Morris K."/>
            <person name="Thomas W.K."/>
            <person name="Tisa L.S."/>
        </authorList>
    </citation>
    <scope>NUCLEOTIDE SEQUENCE [LARGE SCALE GENOMIC DNA]</scope>
    <source>
        <strain evidence="3">CpI1-S</strain>
    </source>
</reference>